<name>A0A267MN80_9FIRM</name>
<proteinExistence type="predicted"/>
<sequence length="103" mass="11694">MFGGSLVLEFILKYKKENTIILIILIAGIFLCSTVYGVNNTPLKEKGNYIEIYIEKGDTIWTIAKKFTSKEDDIRKTVHIIGEINNLNSWDIYPGQSIKVPAK</sequence>
<comment type="caution">
    <text evidence="3">The sequence shown here is derived from an EMBL/GenBank/DDBJ whole genome shotgun (WGS) entry which is preliminary data.</text>
</comment>
<evidence type="ECO:0000259" key="2">
    <source>
        <dbReference type="PROSITE" id="PS51782"/>
    </source>
</evidence>
<dbReference type="OrthoDB" id="1716479at2"/>
<dbReference type="AlphaFoldDB" id="A0A267MN80"/>
<dbReference type="InterPro" id="IPR036779">
    <property type="entry name" value="LysM_dom_sf"/>
</dbReference>
<evidence type="ECO:0000313" key="4">
    <source>
        <dbReference type="Proteomes" id="UP000216024"/>
    </source>
</evidence>
<dbReference type="Gene3D" id="3.10.350.10">
    <property type="entry name" value="LysM domain"/>
    <property type="match status" value="1"/>
</dbReference>
<dbReference type="EMBL" id="NIBG01000001">
    <property type="protein sequence ID" value="PAB61061.1"/>
    <property type="molecule type" value="Genomic_DNA"/>
</dbReference>
<organism evidence="3 4">
    <name type="scientific">Anaeromicrobium sediminis</name>
    <dbReference type="NCBI Taxonomy" id="1478221"/>
    <lineage>
        <taxon>Bacteria</taxon>
        <taxon>Bacillati</taxon>
        <taxon>Bacillota</taxon>
        <taxon>Clostridia</taxon>
        <taxon>Peptostreptococcales</taxon>
        <taxon>Thermotaleaceae</taxon>
        <taxon>Anaeromicrobium</taxon>
    </lineage>
</organism>
<feature type="domain" description="LysM" evidence="2">
    <location>
        <begin position="50"/>
        <end position="100"/>
    </location>
</feature>
<keyword evidence="1" id="KW-0812">Transmembrane</keyword>
<evidence type="ECO:0000313" key="3">
    <source>
        <dbReference type="EMBL" id="PAB61061.1"/>
    </source>
</evidence>
<protein>
    <recommendedName>
        <fullName evidence="2">LysM domain-containing protein</fullName>
    </recommendedName>
</protein>
<evidence type="ECO:0000256" key="1">
    <source>
        <dbReference type="SAM" id="Phobius"/>
    </source>
</evidence>
<keyword evidence="4" id="KW-1185">Reference proteome</keyword>
<dbReference type="SMART" id="SM00257">
    <property type="entry name" value="LysM"/>
    <property type="match status" value="1"/>
</dbReference>
<dbReference type="InterPro" id="IPR018392">
    <property type="entry name" value="LysM"/>
</dbReference>
<dbReference type="PROSITE" id="PS51782">
    <property type="entry name" value="LYSM"/>
    <property type="match status" value="1"/>
</dbReference>
<dbReference type="Proteomes" id="UP000216024">
    <property type="component" value="Unassembled WGS sequence"/>
</dbReference>
<reference evidence="3 4" key="1">
    <citation type="submission" date="2017-06" db="EMBL/GenBank/DDBJ databases">
        <title>Draft genome sequence of anaerobic fermentative bacterium Anaeromicrobium sediminis DY2726D isolated from West Pacific Ocean sediments.</title>
        <authorList>
            <person name="Zeng X."/>
        </authorList>
    </citation>
    <scope>NUCLEOTIDE SEQUENCE [LARGE SCALE GENOMIC DNA]</scope>
    <source>
        <strain evidence="3 4">DY2726D</strain>
    </source>
</reference>
<accession>A0A267MN80</accession>
<dbReference type="Pfam" id="PF01476">
    <property type="entry name" value="LysM"/>
    <property type="match status" value="1"/>
</dbReference>
<dbReference type="SUPFAM" id="SSF54106">
    <property type="entry name" value="LysM domain"/>
    <property type="match status" value="1"/>
</dbReference>
<dbReference type="CDD" id="cd00118">
    <property type="entry name" value="LysM"/>
    <property type="match status" value="1"/>
</dbReference>
<keyword evidence="1" id="KW-0472">Membrane</keyword>
<keyword evidence="1" id="KW-1133">Transmembrane helix</keyword>
<feature type="transmembrane region" description="Helical" evidence="1">
    <location>
        <begin position="20"/>
        <end position="38"/>
    </location>
</feature>
<gene>
    <name evidence="3" type="ORF">CCE28_01130</name>
</gene>